<reference evidence="7 8" key="1">
    <citation type="submission" date="2016-10" db="EMBL/GenBank/DDBJ databases">
        <authorList>
            <person name="de Groot N.N."/>
        </authorList>
    </citation>
    <scope>NUCLEOTIDE SEQUENCE [LARGE SCALE GENOMIC DNA]</scope>
    <source>
        <strain evidence="7 8">CGMCC 1.8894</strain>
    </source>
</reference>
<feature type="binding site" evidence="6">
    <location>
        <position position="211"/>
    </location>
    <ligand>
        <name>pyruvate</name>
        <dbReference type="ChEBI" id="CHEBI:15361"/>
    </ligand>
</feature>
<dbReference type="Proteomes" id="UP000198539">
    <property type="component" value="Unassembled WGS sequence"/>
</dbReference>
<evidence type="ECO:0000256" key="3">
    <source>
        <dbReference type="ARBA" id="ARBA00023270"/>
    </source>
</evidence>
<evidence type="ECO:0000256" key="2">
    <source>
        <dbReference type="ARBA" id="ARBA00023239"/>
    </source>
</evidence>
<evidence type="ECO:0000256" key="6">
    <source>
        <dbReference type="PIRSR" id="PIRSR001365-2"/>
    </source>
</evidence>
<dbReference type="SUPFAM" id="SSF51569">
    <property type="entry name" value="Aldolase"/>
    <property type="match status" value="1"/>
</dbReference>
<dbReference type="RefSeq" id="WP_092888754.1">
    <property type="nucleotide sequence ID" value="NZ_CP061502.1"/>
</dbReference>
<feature type="active site" description="Schiff-base intermediate with substrate" evidence="5">
    <location>
        <position position="168"/>
    </location>
</feature>
<dbReference type="CDD" id="cd00408">
    <property type="entry name" value="DHDPS-like"/>
    <property type="match status" value="1"/>
</dbReference>
<dbReference type="GO" id="GO:0044281">
    <property type="term" value="P:small molecule metabolic process"/>
    <property type="evidence" value="ECO:0007669"/>
    <property type="project" value="UniProtKB-ARBA"/>
</dbReference>
<dbReference type="PIRSF" id="PIRSF001365">
    <property type="entry name" value="DHDPS"/>
    <property type="match status" value="1"/>
</dbReference>
<organism evidence="7 8">
    <name type="scientific">Roseicitreum antarcticum</name>
    <dbReference type="NCBI Taxonomy" id="564137"/>
    <lineage>
        <taxon>Bacteria</taxon>
        <taxon>Pseudomonadati</taxon>
        <taxon>Pseudomonadota</taxon>
        <taxon>Alphaproteobacteria</taxon>
        <taxon>Rhodobacterales</taxon>
        <taxon>Paracoccaceae</taxon>
        <taxon>Roseicitreum</taxon>
    </lineage>
</organism>
<dbReference type="Pfam" id="PF00701">
    <property type="entry name" value="DHDPS"/>
    <property type="match status" value="1"/>
</dbReference>
<dbReference type="PRINTS" id="PR00146">
    <property type="entry name" value="DHPICSNTHASE"/>
</dbReference>
<evidence type="ECO:0000256" key="4">
    <source>
        <dbReference type="PIRNR" id="PIRNR001365"/>
    </source>
</evidence>
<dbReference type="PANTHER" id="PTHR12128:SF66">
    <property type="entry name" value="4-HYDROXY-2-OXOGLUTARATE ALDOLASE, MITOCHONDRIAL"/>
    <property type="match status" value="1"/>
</dbReference>
<sequence>MNRNNISWSGPMPAITTPFRADGTLDADSYTANIDRLMDAGATGMVAAGCTGEFWAMDLSERAHLADLTVKALRGRGPAIIGTGAIRAEEVIDQIHAAREAGADGVLVMPPYFAHLTEAEIIGHYARVDAAAAGMPIIVYNIPGNAGNAITPAIADTLVDLDHIVAIKESSSDWRNFHETLLRVRDRARVFCGPSSVFGVAAVLAGADGLIDCFPNVWAPGCMDLWHATRAGRLDEALALQRTGLALTELFTTDGRTLYPATKAAMNLMGLPGGDYPRPPLLPLEGAALAGLADGLRKILGADVITTPMKELHHASGT</sequence>
<gene>
    <name evidence="7" type="ORF">SAMN04488238_105186</name>
</gene>
<dbReference type="InterPro" id="IPR020625">
    <property type="entry name" value="Schiff_base-form_aldolases_AS"/>
</dbReference>
<dbReference type="STRING" id="564137.SAMN04488238_105186"/>
<dbReference type="EMBL" id="FNOM01000005">
    <property type="protein sequence ID" value="SDX10284.1"/>
    <property type="molecule type" value="Genomic_DNA"/>
</dbReference>
<accession>A0A1H2Z057</accession>
<evidence type="ECO:0000256" key="1">
    <source>
        <dbReference type="ARBA" id="ARBA00007592"/>
    </source>
</evidence>
<proteinExistence type="inferred from homology"/>
<feature type="binding site" evidence="6">
    <location>
        <position position="51"/>
    </location>
    <ligand>
        <name>pyruvate</name>
        <dbReference type="ChEBI" id="CHEBI:15361"/>
    </ligand>
</feature>
<protein>
    <submittedName>
        <fullName evidence="7">4-hydroxy-tetrahydrodipicolinate synthase</fullName>
    </submittedName>
</protein>
<dbReference type="PROSITE" id="PS00666">
    <property type="entry name" value="DHDPS_2"/>
    <property type="match status" value="1"/>
</dbReference>
<keyword evidence="2 4" id="KW-0456">Lyase</keyword>
<evidence type="ECO:0000313" key="8">
    <source>
        <dbReference type="Proteomes" id="UP000198539"/>
    </source>
</evidence>
<dbReference type="SMART" id="SM01130">
    <property type="entry name" value="DHDPS"/>
    <property type="match status" value="1"/>
</dbReference>
<dbReference type="PANTHER" id="PTHR12128">
    <property type="entry name" value="DIHYDRODIPICOLINATE SYNTHASE"/>
    <property type="match status" value="1"/>
</dbReference>
<dbReference type="OrthoDB" id="7431780at2"/>
<dbReference type="Gene3D" id="3.20.20.70">
    <property type="entry name" value="Aldolase class I"/>
    <property type="match status" value="1"/>
</dbReference>
<evidence type="ECO:0000256" key="5">
    <source>
        <dbReference type="PIRSR" id="PIRSR001365-1"/>
    </source>
</evidence>
<keyword evidence="3" id="KW-0704">Schiff base</keyword>
<dbReference type="GO" id="GO:0008840">
    <property type="term" value="F:4-hydroxy-tetrahydrodipicolinate synthase activity"/>
    <property type="evidence" value="ECO:0007669"/>
    <property type="project" value="TreeGrafter"/>
</dbReference>
<evidence type="ECO:0000313" key="7">
    <source>
        <dbReference type="EMBL" id="SDX10284.1"/>
    </source>
</evidence>
<feature type="active site" description="Proton donor/acceptor" evidence="5">
    <location>
        <position position="140"/>
    </location>
</feature>
<dbReference type="AlphaFoldDB" id="A0A1H2Z057"/>
<dbReference type="InterPro" id="IPR002220">
    <property type="entry name" value="DapA-like"/>
</dbReference>
<keyword evidence="8" id="KW-1185">Reference proteome</keyword>
<name>A0A1H2Z057_9RHOB</name>
<dbReference type="InterPro" id="IPR013785">
    <property type="entry name" value="Aldolase_TIM"/>
</dbReference>
<comment type="similarity">
    <text evidence="1 4">Belongs to the DapA family.</text>
</comment>